<dbReference type="FunFam" id="2.170.150.80:FF:000002">
    <property type="entry name" value="Nac domain-containing protein 86"/>
    <property type="match status" value="1"/>
</dbReference>
<keyword evidence="2" id="KW-0805">Transcription regulation</keyword>
<dbReference type="KEGG" id="gra:105790399"/>
<evidence type="ECO:0000259" key="6">
    <source>
        <dbReference type="PROSITE" id="PS51005"/>
    </source>
</evidence>
<sequence>MGAVSLPPGFRFHPTDEELVVYYLKRKINGRKIELEIIPEVDLYKCEPWDLPGKSLLPSKDLEWYFFSPRDRKYPNGSRTNRATKSGYWKATGKDRKVNSQTRAVGMKKTLVYYRGRAPHGTRTNWVMHEYRLDERECESASLGLQDAYALCRVFKKTAIPPKVPGDHYQAVATPNQIAYEHSSSFEESSDFGIPIDTRSPSVLNRSPIDICDANEVKWMQSLSHDVFGLNNASFTNYETLPYHPSKVDVALECARLQHRLALPPLEVEDFPRLGFTNYKLMETTPPPPPTRETDILQEILSLNPIGHEDAWGASSSNNNADDFTFMTAKSMYQNQVNEMSCAQYMNKPLEEAITRPIDITELQGERMAENSRWVGMSSKDLEQYCFMEENKVVPIENISSFTRNEDNGIQGNGHDYNSFEFDDTGINNPEMEDFTHGFIDDDPNDHHFLDEGNMDDLTTSPSFELVEDIKINHGMFVSTRQVANTFFHQTLPSQTVQVHQNAMTPTSFHFQVEKHKGKCMATTMSTFTRQCKEALSGFLCMLVLLLYVGEEDDGLNGGSKECNKEKEVTDYLLIKSKASSWNDFGLVWKKLGFFFTISLVLCTLLC</sequence>
<evidence type="ECO:0000256" key="4">
    <source>
        <dbReference type="ARBA" id="ARBA00023163"/>
    </source>
</evidence>
<dbReference type="OrthoDB" id="1860415at2759"/>
<dbReference type="SUPFAM" id="SSF101941">
    <property type="entry name" value="NAC domain"/>
    <property type="match status" value="1"/>
</dbReference>
<evidence type="ECO:0000313" key="7">
    <source>
        <dbReference type="EMBL" id="KJB22460.1"/>
    </source>
</evidence>
<dbReference type="OMA" id="KWTQFLS"/>
<evidence type="ECO:0000313" key="8">
    <source>
        <dbReference type="Proteomes" id="UP000032304"/>
    </source>
</evidence>
<gene>
    <name evidence="7" type="ORF">B456_004G048200</name>
</gene>
<keyword evidence="4" id="KW-0804">Transcription</keyword>
<dbReference type="GO" id="GO:0003677">
    <property type="term" value="F:DNA binding"/>
    <property type="evidence" value="ECO:0007669"/>
    <property type="project" value="UniProtKB-KW"/>
</dbReference>
<proteinExistence type="predicted"/>
<evidence type="ECO:0000256" key="2">
    <source>
        <dbReference type="ARBA" id="ARBA00023015"/>
    </source>
</evidence>
<organism evidence="7 8">
    <name type="scientific">Gossypium raimondii</name>
    <name type="common">Peruvian cotton</name>
    <name type="synonym">Gossypium klotzschianum subsp. raimondii</name>
    <dbReference type="NCBI Taxonomy" id="29730"/>
    <lineage>
        <taxon>Eukaryota</taxon>
        <taxon>Viridiplantae</taxon>
        <taxon>Streptophyta</taxon>
        <taxon>Embryophyta</taxon>
        <taxon>Tracheophyta</taxon>
        <taxon>Spermatophyta</taxon>
        <taxon>Magnoliopsida</taxon>
        <taxon>eudicotyledons</taxon>
        <taxon>Gunneridae</taxon>
        <taxon>Pentapetalae</taxon>
        <taxon>rosids</taxon>
        <taxon>malvids</taxon>
        <taxon>Malvales</taxon>
        <taxon>Malvaceae</taxon>
        <taxon>Malvoideae</taxon>
        <taxon>Gossypium</taxon>
    </lineage>
</organism>
<reference evidence="7 8" key="1">
    <citation type="journal article" date="2012" name="Nature">
        <title>Repeated polyploidization of Gossypium genomes and the evolution of spinnable cotton fibres.</title>
        <authorList>
            <person name="Paterson A.H."/>
            <person name="Wendel J.F."/>
            <person name="Gundlach H."/>
            <person name="Guo H."/>
            <person name="Jenkins J."/>
            <person name="Jin D."/>
            <person name="Llewellyn D."/>
            <person name="Showmaker K.C."/>
            <person name="Shu S."/>
            <person name="Udall J."/>
            <person name="Yoo M.J."/>
            <person name="Byers R."/>
            <person name="Chen W."/>
            <person name="Doron-Faigenboim A."/>
            <person name="Duke M.V."/>
            <person name="Gong L."/>
            <person name="Grimwood J."/>
            <person name="Grover C."/>
            <person name="Grupp K."/>
            <person name="Hu G."/>
            <person name="Lee T.H."/>
            <person name="Li J."/>
            <person name="Lin L."/>
            <person name="Liu T."/>
            <person name="Marler B.S."/>
            <person name="Page J.T."/>
            <person name="Roberts A.W."/>
            <person name="Romanel E."/>
            <person name="Sanders W.S."/>
            <person name="Szadkowski E."/>
            <person name="Tan X."/>
            <person name="Tang H."/>
            <person name="Xu C."/>
            <person name="Wang J."/>
            <person name="Wang Z."/>
            <person name="Zhang D."/>
            <person name="Zhang L."/>
            <person name="Ashrafi H."/>
            <person name="Bedon F."/>
            <person name="Bowers J.E."/>
            <person name="Brubaker C.L."/>
            <person name="Chee P.W."/>
            <person name="Das S."/>
            <person name="Gingle A.R."/>
            <person name="Haigler C.H."/>
            <person name="Harker D."/>
            <person name="Hoffmann L.V."/>
            <person name="Hovav R."/>
            <person name="Jones D.C."/>
            <person name="Lemke C."/>
            <person name="Mansoor S."/>
            <person name="ur Rahman M."/>
            <person name="Rainville L.N."/>
            <person name="Rambani A."/>
            <person name="Reddy U.K."/>
            <person name="Rong J.K."/>
            <person name="Saranga Y."/>
            <person name="Scheffler B.E."/>
            <person name="Scheffler J.A."/>
            <person name="Stelly D.M."/>
            <person name="Triplett B.A."/>
            <person name="Van Deynze A."/>
            <person name="Vaslin M.F."/>
            <person name="Waghmare V.N."/>
            <person name="Walford S.A."/>
            <person name="Wright R.J."/>
            <person name="Zaki E.A."/>
            <person name="Zhang T."/>
            <person name="Dennis E.S."/>
            <person name="Mayer K.F."/>
            <person name="Peterson D.G."/>
            <person name="Rokhsar D.S."/>
            <person name="Wang X."/>
            <person name="Schmutz J."/>
        </authorList>
    </citation>
    <scope>NUCLEOTIDE SEQUENCE [LARGE SCALE GENOMIC DNA]</scope>
</reference>
<keyword evidence="5" id="KW-0539">Nucleus</keyword>
<dbReference type="eggNOG" id="ENOG502QV39">
    <property type="taxonomic scope" value="Eukaryota"/>
</dbReference>
<dbReference type="PANTHER" id="PTHR31744:SF210">
    <property type="entry name" value="NAC DOMAIN-CONTAINING PROTEIN 86-LIKE"/>
    <property type="match status" value="1"/>
</dbReference>
<name>A0A0D2RTJ8_GOSRA</name>
<protein>
    <recommendedName>
        <fullName evidence="6">NAC domain-containing protein</fullName>
    </recommendedName>
</protein>
<comment type="subcellular location">
    <subcellularLocation>
        <location evidence="1">Nucleus</location>
    </subcellularLocation>
</comment>
<dbReference type="InterPro" id="IPR036093">
    <property type="entry name" value="NAC_dom_sf"/>
</dbReference>
<keyword evidence="3" id="KW-0238">DNA-binding</keyword>
<dbReference type="Proteomes" id="UP000032304">
    <property type="component" value="Chromosome 4"/>
</dbReference>
<dbReference type="STRING" id="29730.A0A0D2RTJ8"/>
<dbReference type="PANTHER" id="PTHR31744">
    <property type="entry name" value="PROTEIN CUP-SHAPED COTYLEDON 2-RELATED"/>
    <property type="match status" value="1"/>
</dbReference>
<evidence type="ECO:0000256" key="3">
    <source>
        <dbReference type="ARBA" id="ARBA00023125"/>
    </source>
</evidence>
<dbReference type="Gene3D" id="2.170.150.80">
    <property type="entry name" value="NAC domain"/>
    <property type="match status" value="1"/>
</dbReference>
<dbReference type="InterPro" id="IPR003441">
    <property type="entry name" value="NAC-dom"/>
</dbReference>
<feature type="domain" description="NAC" evidence="6">
    <location>
        <begin position="6"/>
        <end position="157"/>
    </location>
</feature>
<keyword evidence="8" id="KW-1185">Reference proteome</keyword>
<dbReference type="EMBL" id="CM001743">
    <property type="protein sequence ID" value="KJB22460.1"/>
    <property type="molecule type" value="Genomic_DNA"/>
</dbReference>
<dbReference type="GO" id="GO:0005634">
    <property type="term" value="C:nucleus"/>
    <property type="evidence" value="ECO:0007669"/>
    <property type="project" value="UniProtKB-SubCell"/>
</dbReference>
<dbReference type="Gramene" id="KJB22460">
    <property type="protein sequence ID" value="KJB22460"/>
    <property type="gene ID" value="B456_004G048200"/>
</dbReference>
<dbReference type="Pfam" id="PF02365">
    <property type="entry name" value="NAM"/>
    <property type="match status" value="1"/>
</dbReference>
<accession>A0A0D2RTJ8</accession>
<dbReference type="PROSITE" id="PS51005">
    <property type="entry name" value="NAC"/>
    <property type="match status" value="1"/>
</dbReference>
<evidence type="ECO:0000256" key="1">
    <source>
        <dbReference type="ARBA" id="ARBA00004123"/>
    </source>
</evidence>
<dbReference type="AlphaFoldDB" id="A0A0D2RTJ8"/>
<evidence type="ECO:0000256" key="5">
    <source>
        <dbReference type="ARBA" id="ARBA00023242"/>
    </source>
</evidence>
<dbReference type="GO" id="GO:0006355">
    <property type="term" value="P:regulation of DNA-templated transcription"/>
    <property type="evidence" value="ECO:0007669"/>
    <property type="project" value="InterPro"/>
</dbReference>